<name>A0ABT2N519_9CYAN</name>
<evidence type="ECO:0000259" key="1">
    <source>
        <dbReference type="PROSITE" id="PS50943"/>
    </source>
</evidence>
<sequence length="98" mass="11526">METQITLGHAIRSGRRELDLSQKELATQLQIDYCWLSQLENNRLEPSSDEVKEILPRLASIFQIEVEYLELLRSQTTKQELDLSKALFPVYYREKIDV</sequence>
<dbReference type="InterPro" id="IPR001387">
    <property type="entry name" value="Cro/C1-type_HTH"/>
</dbReference>
<evidence type="ECO:0000313" key="3">
    <source>
        <dbReference type="Proteomes" id="UP001525961"/>
    </source>
</evidence>
<dbReference type="PROSITE" id="PS50943">
    <property type="entry name" value="HTH_CROC1"/>
    <property type="match status" value="1"/>
</dbReference>
<evidence type="ECO:0000313" key="2">
    <source>
        <dbReference type="EMBL" id="MCT7977551.1"/>
    </source>
</evidence>
<dbReference type="SUPFAM" id="SSF47413">
    <property type="entry name" value="lambda repressor-like DNA-binding domains"/>
    <property type="match status" value="1"/>
</dbReference>
<accession>A0ABT2N519</accession>
<organism evidence="2 3">
    <name type="scientific">Laspinema olomoucense D3b</name>
    <dbReference type="NCBI Taxonomy" id="2953688"/>
    <lineage>
        <taxon>Bacteria</taxon>
        <taxon>Bacillati</taxon>
        <taxon>Cyanobacteriota</taxon>
        <taxon>Cyanophyceae</taxon>
        <taxon>Oscillatoriophycideae</taxon>
        <taxon>Oscillatoriales</taxon>
        <taxon>Laspinemataceae</taxon>
        <taxon>Laspinema</taxon>
        <taxon>Laspinema olomoucense</taxon>
    </lineage>
</organism>
<protein>
    <submittedName>
        <fullName evidence="2">Helix-turn-helix domain-containing protein</fullName>
    </submittedName>
</protein>
<dbReference type="EMBL" id="JAMXFA010000008">
    <property type="protein sequence ID" value="MCT7977551.1"/>
    <property type="molecule type" value="Genomic_DNA"/>
</dbReference>
<dbReference type="Gene3D" id="1.10.260.40">
    <property type="entry name" value="lambda repressor-like DNA-binding domains"/>
    <property type="match status" value="1"/>
</dbReference>
<feature type="domain" description="HTH cro/C1-type" evidence="1">
    <location>
        <begin position="11"/>
        <end position="69"/>
    </location>
</feature>
<dbReference type="RefSeq" id="WP_261235012.1">
    <property type="nucleotide sequence ID" value="NZ_JAMXFA010000008.1"/>
</dbReference>
<dbReference type="SMART" id="SM00530">
    <property type="entry name" value="HTH_XRE"/>
    <property type="match status" value="1"/>
</dbReference>
<dbReference type="Proteomes" id="UP001525961">
    <property type="component" value="Unassembled WGS sequence"/>
</dbReference>
<comment type="caution">
    <text evidence="2">The sequence shown here is derived from an EMBL/GenBank/DDBJ whole genome shotgun (WGS) entry which is preliminary data.</text>
</comment>
<dbReference type="CDD" id="cd00093">
    <property type="entry name" value="HTH_XRE"/>
    <property type="match status" value="1"/>
</dbReference>
<proteinExistence type="predicted"/>
<reference evidence="2 3" key="1">
    <citation type="journal article" date="2022" name="Front. Microbiol.">
        <title>High genomic differentiation and limited gene flow indicate recent cryptic speciation within the genus Laspinema (cyanobacteria).</title>
        <authorList>
            <person name="Stanojkovic A."/>
            <person name="Skoupy S."/>
            <person name="Skaloud P."/>
            <person name="Dvorak P."/>
        </authorList>
    </citation>
    <scope>NUCLEOTIDE SEQUENCE [LARGE SCALE GENOMIC DNA]</scope>
    <source>
        <strain evidence="2 3">D3b</strain>
    </source>
</reference>
<dbReference type="InterPro" id="IPR010982">
    <property type="entry name" value="Lambda_DNA-bd_dom_sf"/>
</dbReference>
<keyword evidence="3" id="KW-1185">Reference proteome</keyword>
<gene>
    <name evidence="2" type="ORF">NG792_07535</name>
</gene>